<dbReference type="Proteomes" id="UP001500063">
    <property type="component" value="Unassembled WGS sequence"/>
</dbReference>
<sequence>MPAPKRLHPSSLNGWYGKKIRKLREARGLTQAQLGDLVRLSRSRIAQFELGTDVPPFDIAQLLDKALEADGDLVEVWDYLVHRRDDRWSEKLVDAESQAKKIQHYTDTIPGLLQTREYATVMLRAGVPFLGGDPEEKVENRMGRQVVLGGSNPPWIWSVLDESALYRTLGRPDVMRDQLLHLIKLGEQPRINIQVIPFSQDTLIAGIGLTSIFSLRDGRTVVYRQEPTDPKFITAPDDVEPFVALYDHLQAEALSPRTSIEFIRQVVEEKYA</sequence>
<dbReference type="PROSITE" id="PS50943">
    <property type="entry name" value="HTH_CROC1"/>
    <property type="match status" value="1"/>
</dbReference>
<accession>A0ABN0WGK9</accession>
<dbReference type="RefSeq" id="WP_344116386.1">
    <property type="nucleotide sequence ID" value="NZ_BAAABW010000004.1"/>
</dbReference>
<dbReference type="Gene3D" id="1.10.260.40">
    <property type="entry name" value="lambda repressor-like DNA-binding domains"/>
    <property type="match status" value="1"/>
</dbReference>
<organism evidence="2 3">
    <name type="scientific">Streptomyces blastmyceticus</name>
    <dbReference type="NCBI Taxonomy" id="68180"/>
    <lineage>
        <taxon>Bacteria</taxon>
        <taxon>Bacillati</taxon>
        <taxon>Actinomycetota</taxon>
        <taxon>Actinomycetes</taxon>
        <taxon>Kitasatosporales</taxon>
        <taxon>Streptomycetaceae</taxon>
        <taxon>Streptomyces</taxon>
    </lineage>
</organism>
<proteinExistence type="predicted"/>
<name>A0ABN0WGK9_9ACTN</name>
<comment type="caution">
    <text evidence="2">The sequence shown here is derived from an EMBL/GenBank/DDBJ whole genome shotgun (WGS) entry which is preliminary data.</text>
</comment>
<dbReference type="Pfam" id="PF19054">
    <property type="entry name" value="DUF5753"/>
    <property type="match status" value="1"/>
</dbReference>
<dbReference type="EMBL" id="BAAABW010000004">
    <property type="protein sequence ID" value="GAA0335989.1"/>
    <property type="molecule type" value="Genomic_DNA"/>
</dbReference>
<dbReference type="Pfam" id="PF13560">
    <property type="entry name" value="HTH_31"/>
    <property type="match status" value="1"/>
</dbReference>
<evidence type="ECO:0000313" key="2">
    <source>
        <dbReference type="EMBL" id="GAA0335989.1"/>
    </source>
</evidence>
<feature type="domain" description="HTH cro/C1-type" evidence="1">
    <location>
        <begin position="20"/>
        <end position="74"/>
    </location>
</feature>
<keyword evidence="3" id="KW-1185">Reference proteome</keyword>
<protein>
    <submittedName>
        <fullName evidence="2">Helix-turn-helix transcriptional regulator</fullName>
    </submittedName>
</protein>
<dbReference type="SUPFAM" id="SSF47413">
    <property type="entry name" value="lambda repressor-like DNA-binding domains"/>
    <property type="match status" value="1"/>
</dbReference>
<dbReference type="InterPro" id="IPR001387">
    <property type="entry name" value="Cro/C1-type_HTH"/>
</dbReference>
<dbReference type="SMART" id="SM00530">
    <property type="entry name" value="HTH_XRE"/>
    <property type="match status" value="1"/>
</dbReference>
<dbReference type="InterPro" id="IPR010982">
    <property type="entry name" value="Lambda_DNA-bd_dom_sf"/>
</dbReference>
<dbReference type="InterPro" id="IPR043917">
    <property type="entry name" value="DUF5753"/>
</dbReference>
<dbReference type="CDD" id="cd00093">
    <property type="entry name" value="HTH_XRE"/>
    <property type="match status" value="1"/>
</dbReference>
<evidence type="ECO:0000259" key="1">
    <source>
        <dbReference type="PROSITE" id="PS50943"/>
    </source>
</evidence>
<evidence type="ECO:0000313" key="3">
    <source>
        <dbReference type="Proteomes" id="UP001500063"/>
    </source>
</evidence>
<gene>
    <name evidence="2" type="ORF">GCM10010319_10020</name>
</gene>
<reference evidence="2 3" key="1">
    <citation type="journal article" date="2019" name="Int. J. Syst. Evol. Microbiol.">
        <title>The Global Catalogue of Microorganisms (GCM) 10K type strain sequencing project: providing services to taxonomists for standard genome sequencing and annotation.</title>
        <authorList>
            <consortium name="The Broad Institute Genomics Platform"/>
            <consortium name="The Broad Institute Genome Sequencing Center for Infectious Disease"/>
            <person name="Wu L."/>
            <person name="Ma J."/>
        </authorList>
    </citation>
    <scope>NUCLEOTIDE SEQUENCE [LARGE SCALE GENOMIC DNA]</scope>
    <source>
        <strain evidence="2 3">JCM 4565</strain>
    </source>
</reference>